<dbReference type="PANTHER" id="PTHR43227">
    <property type="entry name" value="BLL4140 PROTEIN"/>
    <property type="match status" value="1"/>
</dbReference>
<dbReference type="CDD" id="cd06261">
    <property type="entry name" value="TM_PBP2"/>
    <property type="match status" value="1"/>
</dbReference>
<dbReference type="PROSITE" id="PS50928">
    <property type="entry name" value="ABC_TM1"/>
    <property type="match status" value="1"/>
</dbReference>
<dbReference type="GO" id="GO:0055085">
    <property type="term" value="P:transmembrane transport"/>
    <property type="evidence" value="ECO:0007669"/>
    <property type="project" value="InterPro"/>
</dbReference>
<dbReference type="EMBL" id="CYZP01000032">
    <property type="protein sequence ID" value="CUO48946.1"/>
    <property type="molecule type" value="Genomic_DNA"/>
</dbReference>
<keyword evidence="3" id="KW-1003">Cell membrane</keyword>
<feature type="transmembrane region" description="Helical" evidence="7">
    <location>
        <begin position="107"/>
        <end position="129"/>
    </location>
</feature>
<evidence type="ECO:0000256" key="1">
    <source>
        <dbReference type="ARBA" id="ARBA00004651"/>
    </source>
</evidence>
<dbReference type="InterPro" id="IPR035906">
    <property type="entry name" value="MetI-like_sf"/>
</dbReference>
<feature type="transmembrane region" description="Helical" evidence="7">
    <location>
        <begin position="12"/>
        <end position="38"/>
    </location>
</feature>
<dbReference type="InterPro" id="IPR000515">
    <property type="entry name" value="MetI-like"/>
</dbReference>
<keyword evidence="4 7" id="KW-0812">Transmembrane</keyword>
<dbReference type="Pfam" id="PF00528">
    <property type="entry name" value="BPD_transp_1"/>
    <property type="match status" value="1"/>
</dbReference>
<gene>
    <name evidence="9" type="primary">ugpA_7</name>
    <name evidence="9" type="ORF">ERS852476_03031</name>
</gene>
<proteinExistence type="inferred from homology"/>
<dbReference type="GeneID" id="75080721"/>
<evidence type="ECO:0000259" key="8">
    <source>
        <dbReference type="PROSITE" id="PS50928"/>
    </source>
</evidence>
<evidence type="ECO:0000313" key="9">
    <source>
        <dbReference type="EMBL" id="CUO48946.1"/>
    </source>
</evidence>
<feature type="transmembrane region" description="Helical" evidence="7">
    <location>
        <begin position="235"/>
        <end position="256"/>
    </location>
</feature>
<keyword evidence="5 7" id="KW-1133">Transmembrane helix</keyword>
<dbReference type="PANTHER" id="PTHR43227:SF11">
    <property type="entry name" value="BLL4140 PROTEIN"/>
    <property type="match status" value="1"/>
</dbReference>
<dbReference type="SUPFAM" id="SSF161098">
    <property type="entry name" value="MetI-like"/>
    <property type="match status" value="1"/>
</dbReference>
<feature type="domain" description="ABC transmembrane type-1" evidence="8">
    <location>
        <begin position="70"/>
        <end position="286"/>
    </location>
</feature>
<protein>
    <submittedName>
        <fullName evidence="9">sn-glycerol-3-phosphate transport system permease protein ugpA</fullName>
    </submittedName>
</protein>
<feature type="transmembrane region" description="Helical" evidence="7">
    <location>
        <begin position="262"/>
        <end position="287"/>
    </location>
</feature>
<evidence type="ECO:0000256" key="2">
    <source>
        <dbReference type="ARBA" id="ARBA00022448"/>
    </source>
</evidence>
<keyword evidence="6 7" id="KW-0472">Membrane</keyword>
<dbReference type="InterPro" id="IPR050809">
    <property type="entry name" value="UgpAE/MalFG_permease"/>
</dbReference>
<comment type="subcellular location">
    <subcellularLocation>
        <location evidence="1 7">Cell membrane</location>
        <topology evidence="1 7">Multi-pass membrane protein</topology>
    </subcellularLocation>
</comment>
<evidence type="ECO:0000256" key="6">
    <source>
        <dbReference type="ARBA" id="ARBA00023136"/>
    </source>
</evidence>
<organism evidence="9 10">
    <name type="scientific">Blautia obeum</name>
    <dbReference type="NCBI Taxonomy" id="40520"/>
    <lineage>
        <taxon>Bacteria</taxon>
        <taxon>Bacillati</taxon>
        <taxon>Bacillota</taxon>
        <taxon>Clostridia</taxon>
        <taxon>Lachnospirales</taxon>
        <taxon>Lachnospiraceae</taxon>
        <taxon>Blautia</taxon>
    </lineage>
</organism>
<dbReference type="RefSeq" id="WP_019163153.1">
    <property type="nucleotide sequence ID" value="NZ_CYZP01000032.1"/>
</dbReference>
<dbReference type="AlphaFoldDB" id="A0A174FJF3"/>
<accession>A0A174FJF3</accession>
<feature type="transmembrane region" description="Helical" evidence="7">
    <location>
        <begin position="160"/>
        <end position="186"/>
    </location>
</feature>
<sequence length="298" mass="33394">MEKIRKNKKVIAVFLIPAVLIYLCFELIPVVMSVYFSFNDWPGLQAVPLKFVGFKNYSNLFHNAVFLKSLQNVLIYVVVSVILQVPIGFGLGLLIHHFKKGQRFFKAAFFIPMILSVTAVALLWNFIYFPTDKGILNSLLIKIGLGNYIQQWLVNPKTSLICLIVVSTWTSVGYYMIICLAGLTSIPDSVLEAGELDGATGWKKIWNLYIPMLWEPLKMSTIMVITGVLKIFDTVYILTPTGGTSNCTIVPALLMYNEAYRYGHYGTGSAIATVIFVLSAAVSIFSLKLMNQKESIEY</sequence>
<evidence type="ECO:0000256" key="5">
    <source>
        <dbReference type="ARBA" id="ARBA00022989"/>
    </source>
</evidence>
<evidence type="ECO:0000313" key="10">
    <source>
        <dbReference type="Proteomes" id="UP000095645"/>
    </source>
</evidence>
<dbReference type="Gene3D" id="1.10.3720.10">
    <property type="entry name" value="MetI-like"/>
    <property type="match status" value="1"/>
</dbReference>
<evidence type="ECO:0000256" key="4">
    <source>
        <dbReference type="ARBA" id="ARBA00022692"/>
    </source>
</evidence>
<evidence type="ECO:0000256" key="7">
    <source>
        <dbReference type="RuleBase" id="RU363032"/>
    </source>
</evidence>
<keyword evidence="2 7" id="KW-0813">Transport</keyword>
<comment type="similarity">
    <text evidence="7">Belongs to the binding-protein-dependent transport system permease family.</text>
</comment>
<evidence type="ECO:0000256" key="3">
    <source>
        <dbReference type="ARBA" id="ARBA00022475"/>
    </source>
</evidence>
<feature type="transmembrane region" description="Helical" evidence="7">
    <location>
        <begin position="73"/>
        <end position="95"/>
    </location>
</feature>
<dbReference type="Proteomes" id="UP000095645">
    <property type="component" value="Unassembled WGS sequence"/>
</dbReference>
<dbReference type="GO" id="GO:0005886">
    <property type="term" value="C:plasma membrane"/>
    <property type="evidence" value="ECO:0007669"/>
    <property type="project" value="UniProtKB-SubCell"/>
</dbReference>
<reference evidence="9 10" key="1">
    <citation type="submission" date="2015-09" db="EMBL/GenBank/DDBJ databases">
        <authorList>
            <consortium name="Pathogen Informatics"/>
        </authorList>
    </citation>
    <scope>NUCLEOTIDE SEQUENCE [LARGE SCALE GENOMIC DNA]</scope>
    <source>
        <strain evidence="9 10">2789STDY5834861</strain>
    </source>
</reference>
<name>A0A174FJF3_9FIRM</name>